<keyword evidence="1" id="KW-1133">Transmembrane helix</keyword>
<reference evidence="3" key="1">
    <citation type="submission" date="2015-11" db="EMBL/GenBank/DDBJ databases">
        <authorList>
            <person name="Blom J."/>
        </authorList>
    </citation>
    <scope>NUCLEOTIDE SEQUENCE [LARGE SCALE GENOMIC DNA]</scope>
</reference>
<keyword evidence="3" id="KW-1185">Reference proteome</keyword>
<keyword evidence="1" id="KW-0812">Transmembrane</keyword>
<keyword evidence="1" id="KW-0472">Membrane</keyword>
<evidence type="ECO:0000313" key="2">
    <source>
        <dbReference type="EMBL" id="CUU22261.1"/>
    </source>
</evidence>
<proteinExistence type="predicted"/>
<organism evidence="2 3">
    <name type="scientific">Duffyella gerundensis</name>
    <dbReference type="NCBI Taxonomy" id="1619313"/>
    <lineage>
        <taxon>Bacteria</taxon>
        <taxon>Pseudomonadati</taxon>
        <taxon>Pseudomonadota</taxon>
        <taxon>Gammaproteobacteria</taxon>
        <taxon>Enterobacterales</taxon>
        <taxon>Erwiniaceae</taxon>
        <taxon>Duffyella</taxon>
    </lineage>
</organism>
<gene>
    <name evidence="2" type="ORF">EM595_0024</name>
</gene>
<accession>A0A0U5KZE4</accession>
<dbReference type="PATRIC" id="fig|1619313.3.peg.23"/>
<protein>
    <submittedName>
        <fullName evidence="2">Putative membrane protein</fullName>
    </submittedName>
</protein>
<dbReference type="Proteomes" id="UP000059419">
    <property type="component" value="Chromosome 1"/>
</dbReference>
<evidence type="ECO:0000313" key="3">
    <source>
        <dbReference type="Proteomes" id="UP000059419"/>
    </source>
</evidence>
<feature type="transmembrane region" description="Helical" evidence="1">
    <location>
        <begin position="13"/>
        <end position="34"/>
    </location>
</feature>
<dbReference type="EMBL" id="LN907827">
    <property type="protein sequence ID" value="CUU22261.1"/>
    <property type="molecule type" value="Genomic_DNA"/>
</dbReference>
<dbReference type="KEGG" id="ege:EM595_0024"/>
<name>A0A0U5KZE4_9GAMM</name>
<evidence type="ECO:0000256" key="1">
    <source>
        <dbReference type="SAM" id="Phobius"/>
    </source>
</evidence>
<sequence>MIYFNVDIKFAQLIFNAVFGKKIFALGLFIYPAAKCRHKKTHQ</sequence>
<dbReference type="AlphaFoldDB" id="A0A0U5KZE4"/>